<dbReference type="AlphaFoldDB" id="X1ALZ1"/>
<accession>X1ALZ1</accession>
<reference evidence="2" key="1">
    <citation type="journal article" date="2014" name="Front. Microbiol.">
        <title>High frequency of phylogenetically diverse reductive dehalogenase-homologous genes in deep subseafloor sedimentary metagenomes.</title>
        <authorList>
            <person name="Kawai M."/>
            <person name="Futagami T."/>
            <person name="Toyoda A."/>
            <person name="Takaki Y."/>
            <person name="Nishi S."/>
            <person name="Hori S."/>
            <person name="Arai W."/>
            <person name="Tsubouchi T."/>
            <person name="Morono Y."/>
            <person name="Uchiyama I."/>
            <person name="Ito T."/>
            <person name="Fujiyama A."/>
            <person name="Inagaki F."/>
            <person name="Takami H."/>
        </authorList>
    </citation>
    <scope>NUCLEOTIDE SEQUENCE</scope>
    <source>
        <strain evidence="2">Expedition CK06-06</strain>
    </source>
</reference>
<proteinExistence type="predicted"/>
<name>X1ALZ1_9ZZZZ</name>
<organism evidence="2">
    <name type="scientific">marine sediment metagenome</name>
    <dbReference type="NCBI Taxonomy" id="412755"/>
    <lineage>
        <taxon>unclassified sequences</taxon>
        <taxon>metagenomes</taxon>
        <taxon>ecological metagenomes</taxon>
    </lineage>
</organism>
<evidence type="ECO:0000256" key="1">
    <source>
        <dbReference type="SAM" id="Phobius"/>
    </source>
</evidence>
<feature type="transmembrane region" description="Helical" evidence="1">
    <location>
        <begin position="51"/>
        <end position="69"/>
    </location>
</feature>
<dbReference type="EMBL" id="BART01012658">
    <property type="protein sequence ID" value="GAG83710.1"/>
    <property type="molecule type" value="Genomic_DNA"/>
</dbReference>
<gene>
    <name evidence="2" type="ORF">S01H4_26293</name>
</gene>
<keyword evidence="1" id="KW-0472">Membrane</keyword>
<evidence type="ECO:0000313" key="2">
    <source>
        <dbReference type="EMBL" id="GAG83710.1"/>
    </source>
</evidence>
<sequence length="112" mass="12269">MTFNTDQARNSYDCGYTNGKLEGIRRITKIAAEREDRLLTKINTLHAEKKIACGFAILQAAIIGFLLSLSSCGTVSQTRKLWRTSLGVQLEDDTYSDLLKACVGSVYGGVFG</sequence>
<comment type="caution">
    <text evidence="2">The sequence shown here is derived from an EMBL/GenBank/DDBJ whole genome shotgun (WGS) entry which is preliminary data.</text>
</comment>
<protein>
    <submittedName>
        <fullName evidence="2">Uncharacterized protein</fullName>
    </submittedName>
</protein>
<keyword evidence="1" id="KW-0812">Transmembrane</keyword>
<feature type="non-terminal residue" evidence="2">
    <location>
        <position position="112"/>
    </location>
</feature>
<keyword evidence="1" id="KW-1133">Transmembrane helix</keyword>